<dbReference type="EMBL" id="FWWW01000052">
    <property type="protein sequence ID" value="SMB89436.1"/>
    <property type="molecule type" value="Genomic_DNA"/>
</dbReference>
<dbReference type="Gene3D" id="3.40.50.2000">
    <property type="entry name" value="Glycogen Phosphorylase B"/>
    <property type="match status" value="2"/>
</dbReference>
<keyword evidence="2" id="KW-1185">Reference proteome</keyword>
<evidence type="ECO:0000313" key="2">
    <source>
        <dbReference type="Proteomes" id="UP000192266"/>
    </source>
</evidence>
<dbReference type="RefSeq" id="WP_159451967.1">
    <property type="nucleotide sequence ID" value="NZ_FWWW01000052.1"/>
</dbReference>
<gene>
    <name evidence="1" type="ORF">SAMN00120144_0929</name>
</gene>
<dbReference type="OrthoDB" id="596635at2"/>
<organism evidence="1 2">
    <name type="scientific">Hymenobacter roseosalivarius DSM 11622</name>
    <dbReference type="NCBI Taxonomy" id="645990"/>
    <lineage>
        <taxon>Bacteria</taxon>
        <taxon>Pseudomonadati</taxon>
        <taxon>Bacteroidota</taxon>
        <taxon>Cytophagia</taxon>
        <taxon>Cytophagales</taxon>
        <taxon>Hymenobacteraceae</taxon>
        <taxon>Hymenobacter</taxon>
    </lineage>
</organism>
<sequence>MSKNIVVLSTNDFGGAGESAFRITRGLRDLGHQALLLVQHKLKSEDFVTQINEKPTPPQPLAVRISRKVYDKVQQSVARLTDRELGPALRTDSDYYFFNTDEAIGLRNITSLMEAIPFQPDLILVGWVSGFINTCNMQDLGRVTQAPVYWITTDMAPLTGGCHYAWDCPGYTRDCANCPAILTEEFKQLARRNLALKTHHVQEGKIRVMAGSEWCRRQAAASTLFGHQLNIPVLNGLIDQKVFNDRSRFIAKQVFGVATTDKLVFTGATFTHEKRKGIEYLVTALQQLYARLTTAEQTTTRILVAGNNVLENELIKQIPFGIVPIDFIKDDRLLSLAYQAADLFVCSSIEDSGPMMVNEALACGTPVVGFELGFVADIVEHGQNGFRVPLKNTQLMAEYMQAVLALSPTEAAQFSRRAIRAIDEKVSLQKLHEVITQLTN</sequence>
<dbReference type="PANTHER" id="PTHR12526">
    <property type="entry name" value="GLYCOSYLTRANSFERASE"/>
    <property type="match status" value="1"/>
</dbReference>
<dbReference type="STRING" id="645990.SAMN00120144_0929"/>
<evidence type="ECO:0000313" key="1">
    <source>
        <dbReference type="EMBL" id="SMB89436.1"/>
    </source>
</evidence>
<name>A0A1W1V869_9BACT</name>
<keyword evidence="1" id="KW-0808">Transferase</keyword>
<protein>
    <submittedName>
        <fullName evidence="1">Glycosyl transferase group 1</fullName>
    </submittedName>
</protein>
<dbReference type="PANTHER" id="PTHR12526:SF637">
    <property type="entry name" value="GLYCOSYLTRANSFERASE EPSF-RELATED"/>
    <property type="match status" value="1"/>
</dbReference>
<dbReference type="AlphaFoldDB" id="A0A1W1V869"/>
<dbReference type="Pfam" id="PF13692">
    <property type="entry name" value="Glyco_trans_1_4"/>
    <property type="match status" value="1"/>
</dbReference>
<accession>A0A1W1V869</accession>
<dbReference type="SUPFAM" id="SSF53756">
    <property type="entry name" value="UDP-Glycosyltransferase/glycogen phosphorylase"/>
    <property type="match status" value="1"/>
</dbReference>
<proteinExistence type="predicted"/>
<dbReference type="GO" id="GO:0016740">
    <property type="term" value="F:transferase activity"/>
    <property type="evidence" value="ECO:0007669"/>
    <property type="project" value="UniProtKB-KW"/>
</dbReference>
<reference evidence="1 2" key="1">
    <citation type="submission" date="2017-04" db="EMBL/GenBank/DDBJ databases">
        <authorList>
            <person name="Afonso C.L."/>
            <person name="Miller P.J."/>
            <person name="Scott M.A."/>
            <person name="Spackman E."/>
            <person name="Goraichik I."/>
            <person name="Dimitrov K.M."/>
            <person name="Suarez D.L."/>
            <person name="Swayne D.E."/>
        </authorList>
    </citation>
    <scope>NUCLEOTIDE SEQUENCE [LARGE SCALE GENOMIC DNA]</scope>
    <source>
        <strain evidence="1 2">DSM 11622</strain>
    </source>
</reference>
<dbReference type="Proteomes" id="UP000192266">
    <property type="component" value="Unassembled WGS sequence"/>
</dbReference>